<name>A0A521B0I6_9BACT</name>
<dbReference type="CDD" id="cd19086">
    <property type="entry name" value="AKR_AKR11C1"/>
    <property type="match status" value="1"/>
</dbReference>
<dbReference type="InterPro" id="IPR036812">
    <property type="entry name" value="NAD(P)_OxRdtase_dom_sf"/>
</dbReference>
<dbReference type="Proteomes" id="UP000317593">
    <property type="component" value="Unassembled WGS sequence"/>
</dbReference>
<dbReference type="OrthoDB" id="9773828at2"/>
<accession>A0A521B0I6</accession>
<feature type="domain" description="NADP-dependent oxidoreductase" evidence="1">
    <location>
        <begin position="14"/>
        <end position="317"/>
    </location>
</feature>
<dbReference type="Gene3D" id="3.20.20.100">
    <property type="entry name" value="NADP-dependent oxidoreductase domain"/>
    <property type="match status" value="1"/>
</dbReference>
<reference evidence="2 3" key="1">
    <citation type="submission" date="2017-05" db="EMBL/GenBank/DDBJ databases">
        <authorList>
            <person name="Varghese N."/>
            <person name="Submissions S."/>
        </authorList>
    </citation>
    <scope>NUCLEOTIDE SEQUENCE [LARGE SCALE GENOMIC DNA]</scope>
    <source>
        <strain evidence="2 3">DSM 21194</strain>
    </source>
</reference>
<organism evidence="2 3">
    <name type="scientific">Fodinibius sediminis</name>
    <dbReference type="NCBI Taxonomy" id="1214077"/>
    <lineage>
        <taxon>Bacteria</taxon>
        <taxon>Pseudomonadati</taxon>
        <taxon>Balneolota</taxon>
        <taxon>Balneolia</taxon>
        <taxon>Balneolales</taxon>
        <taxon>Balneolaceae</taxon>
        <taxon>Fodinibius</taxon>
    </lineage>
</organism>
<dbReference type="PANTHER" id="PTHR43312:SF1">
    <property type="entry name" value="NADP-DEPENDENT OXIDOREDUCTASE DOMAIN-CONTAINING PROTEIN"/>
    <property type="match status" value="1"/>
</dbReference>
<dbReference type="RefSeq" id="WP_142712942.1">
    <property type="nucleotide sequence ID" value="NZ_FXTH01000002.1"/>
</dbReference>
<dbReference type="SUPFAM" id="SSF51430">
    <property type="entry name" value="NAD(P)-linked oxidoreductase"/>
    <property type="match status" value="1"/>
</dbReference>
<gene>
    <name evidence="2" type="ORF">SAMN06265218_10250</name>
</gene>
<evidence type="ECO:0000259" key="1">
    <source>
        <dbReference type="Pfam" id="PF00248"/>
    </source>
</evidence>
<dbReference type="AlphaFoldDB" id="A0A521B0I6"/>
<dbReference type="Pfam" id="PF00248">
    <property type="entry name" value="Aldo_ket_red"/>
    <property type="match status" value="1"/>
</dbReference>
<sequence>MNYRTLEEASVAEVGLGTWQLGSSEWGRVGEEEALSILQTYVNQEGNFIDTADIYGMGISERTIGKFLKQRGSEREIYVATKLGRRQDNGYGWPQNFTYKVMREHVESSLENLGVSQLFLDQLHCIPRKQLEEGAVFDHFRKMQDEGLIKHWGASVETTEEALICLDEEGISSLQIIFNLFRQHLADELFEKAEERDVALIVRVPLASGMLTGKFDENTTFDEDDHRNFNADGEAFNVGETFSGIPFDKGLELVRKIEDIMPEGDMPQLALRWILDHPQVTTVIPGATKKVHVTSNTGASDLKPLNDVVHKKLRKLYDGEIRSHIRGRY</sequence>
<proteinExistence type="predicted"/>
<dbReference type="PANTHER" id="PTHR43312">
    <property type="entry name" value="D-THREO-ALDOSE 1-DEHYDROGENASE"/>
    <property type="match status" value="1"/>
</dbReference>
<dbReference type="InterPro" id="IPR023210">
    <property type="entry name" value="NADP_OxRdtase_dom"/>
</dbReference>
<dbReference type="InterPro" id="IPR053135">
    <property type="entry name" value="AKR2_Oxidoreductase"/>
</dbReference>
<evidence type="ECO:0000313" key="3">
    <source>
        <dbReference type="Proteomes" id="UP000317593"/>
    </source>
</evidence>
<protein>
    <submittedName>
        <fullName evidence="2">Predicted oxidoreductase</fullName>
    </submittedName>
</protein>
<evidence type="ECO:0000313" key="2">
    <source>
        <dbReference type="EMBL" id="SMO40535.1"/>
    </source>
</evidence>
<keyword evidence="3" id="KW-1185">Reference proteome</keyword>
<dbReference type="EMBL" id="FXTH01000002">
    <property type="protein sequence ID" value="SMO40535.1"/>
    <property type="molecule type" value="Genomic_DNA"/>
</dbReference>